<proteinExistence type="predicted"/>
<dbReference type="AlphaFoldDB" id="A0A2J8A8V2"/>
<dbReference type="Proteomes" id="UP000236333">
    <property type="component" value="Unassembled WGS sequence"/>
</dbReference>
<evidence type="ECO:0000313" key="1">
    <source>
        <dbReference type="EMBL" id="PNH08947.1"/>
    </source>
</evidence>
<dbReference type="OrthoDB" id="420182at2759"/>
<sequence length="154" mass="16674">MDPEDGCHPSDVPGWTEAFLARCSAESYDATYGNLANLMHALAMLGLRPGEAWLRGTMARVELTLPDFGHTTLSKVLWALPRLAQDGGAEPEQLAAWQQMVKATLRTRLGFRPAGLLKHGRRGRRGRGPRLRPGVDSWVALQQGDAVAGSEGSS</sequence>
<gene>
    <name evidence="1" type="ORF">TSOC_004452</name>
</gene>
<dbReference type="EMBL" id="PGGS01000110">
    <property type="protein sequence ID" value="PNH08947.1"/>
    <property type="molecule type" value="Genomic_DNA"/>
</dbReference>
<comment type="caution">
    <text evidence="1">The sequence shown here is derived from an EMBL/GenBank/DDBJ whole genome shotgun (WGS) entry which is preliminary data.</text>
</comment>
<reference evidence="1 2" key="1">
    <citation type="journal article" date="2017" name="Mol. Biol. Evol.">
        <title>The 4-celled Tetrabaena socialis nuclear genome reveals the essential components for genetic control of cell number at the origin of multicellularity in the volvocine lineage.</title>
        <authorList>
            <person name="Featherston J."/>
            <person name="Arakaki Y."/>
            <person name="Hanschen E.R."/>
            <person name="Ferris P.J."/>
            <person name="Michod R.E."/>
            <person name="Olson B.J.S.C."/>
            <person name="Nozaki H."/>
            <person name="Durand P.M."/>
        </authorList>
    </citation>
    <scope>NUCLEOTIDE SEQUENCE [LARGE SCALE GENOMIC DNA]</scope>
    <source>
        <strain evidence="1 2">NIES-571</strain>
    </source>
</reference>
<accession>A0A2J8A8V2</accession>
<name>A0A2J8A8V2_9CHLO</name>
<keyword evidence="2" id="KW-1185">Reference proteome</keyword>
<evidence type="ECO:0000313" key="2">
    <source>
        <dbReference type="Proteomes" id="UP000236333"/>
    </source>
</evidence>
<protein>
    <submittedName>
        <fullName evidence="1">Uncharacterized protein</fullName>
    </submittedName>
</protein>
<organism evidence="1 2">
    <name type="scientific">Tetrabaena socialis</name>
    <dbReference type="NCBI Taxonomy" id="47790"/>
    <lineage>
        <taxon>Eukaryota</taxon>
        <taxon>Viridiplantae</taxon>
        <taxon>Chlorophyta</taxon>
        <taxon>core chlorophytes</taxon>
        <taxon>Chlorophyceae</taxon>
        <taxon>CS clade</taxon>
        <taxon>Chlamydomonadales</taxon>
        <taxon>Tetrabaenaceae</taxon>
        <taxon>Tetrabaena</taxon>
    </lineage>
</organism>